<sequence length="116" mass="12155">MQNDCMAQSLRSLLSRCLPGPLALQGIVAGLVLIVALSPSEGGAAIYLPFDGSGAARTVAWSRERGAEVVARGPYEGAFILRIPQGHHAMEALRQGALLISVPEFLCGSPDPSKKT</sequence>
<feature type="transmembrane region" description="Helical" evidence="1">
    <location>
        <begin position="20"/>
        <end position="38"/>
    </location>
</feature>
<organism evidence="2 3">
    <name type="scientific">Novosphingobium mathurense</name>
    <dbReference type="NCBI Taxonomy" id="428990"/>
    <lineage>
        <taxon>Bacteria</taxon>
        <taxon>Pseudomonadati</taxon>
        <taxon>Pseudomonadota</taxon>
        <taxon>Alphaproteobacteria</taxon>
        <taxon>Sphingomonadales</taxon>
        <taxon>Sphingomonadaceae</taxon>
        <taxon>Novosphingobium</taxon>
    </lineage>
</organism>
<accession>A0A1U6H2Q9</accession>
<keyword evidence="1" id="KW-0812">Transmembrane</keyword>
<evidence type="ECO:0000313" key="2">
    <source>
        <dbReference type="EMBL" id="SLJ90033.1"/>
    </source>
</evidence>
<protein>
    <submittedName>
        <fullName evidence="2">Uncharacterized protein</fullName>
    </submittedName>
</protein>
<reference evidence="3" key="1">
    <citation type="submission" date="2017-02" db="EMBL/GenBank/DDBJ databases">
        <authorList>
            <person name="Varghese N."/>
            <person name="Submissions S."/>
        </authorList>
    </citation>
    <scope>NUCLEOTIDE SEQUENCE [LARGE SCALE GENOMIC DNA]</scope>
    <source>
        <strain evidence="3">SM117</strain>
    </source>
</reference>
<dbReference type="EMBL" id="FVZE01000001">
    <property type="protein sequence ID" value="SLJ90033.1"/>
    <property type="molecule type" value="Genomic_DNA"/>
</dbReference>
<evidence type="ECO:0000256" key="1">
    <source>
        <dbReference type="SAM" id="Phobius"/>
    </source>
</evidence>
<dbReference type="STRING" id="428990.SAMN06295987_1011122"/>
<evidence type="ECO:0000313" key="3">
    <source>
        <dbReference type="Proteomes" id="UP000190989"/>
    </source>
</evidence>
<dbReference type="Proteomes" id="UP000190989">
    <property type="component" value="Unassembled WGS sequence"/>
</dbReference>
<keyword evidence="1" id="KW-0472">Membrane</keyword>
<proteinExistence type="predicted"/>
<gene>
    <name evidence="2" type="ORF">SAMN06295987_1011122</name>
</gene>
<keyword evidence="1" id="KW-1133">Transmembrane helix</keyword>
<keyword evidence="3" id="KW-1185">Reference proteome</keyword>
<dbReference type="AlphaFoldDB" id="A0A1U6H2Q9"/>
<name>A0A1U6H2Q9_9SPHN</name>